<proteinExistence type="predicted"/>
<reference evidence="1" key="2">
    <citation type="journal article" date="2023" name="IMA Fungus">
        <title>Comparative genomic study of the Penicillium genus elucidates a diverse pangenome and 15 lateral gene transfer events.</title>
        <authorList>
            <person name="Petersen C."/>
            <person name="Sorensen T."/>
            <person name="Nielsen M.R."/>
            <person name="Sondergaard T.E."/>
            <person name="Sorensen J.L."/>
            <person name="Fitzpatrick D.A."/>
            <person name="Frisvad J.C."/>
            <person name="Nielsen K.L."/>
        </authorList>
    </citation>
    <scope>NUCLEOTIDE SEQUENCE</scope>
    <source>
        <strain evidence="1">IBT 16849</strain>
    </source>
</reference>
<accession>A0A9W9IUL6</accession>
<dbReference type="EMBL" id="JAPQKP010000006">
    <property type="protein sequence ID" value="KAJ5185353.1"/>
    <property type="molecule type" value="Genomic_DNA"/>
</dbReference>
<protein>
    <submittedName>
        <fullName evidence="1">Uncharacterized protein</fullName>
    </submittedName>
</protein>
<dbReference type="AlphaFoldDB" id="A0A9W9IUL6"/>
<sequence length="64" mass="7063">MGNLNILTNSKFKCNSADNHWPHLSSEFWDAKPRGSFGELPGASELFCPAKSSGAHRLRHSPPQ</sequence>
<comment type="caution">
    <text evidence="1">The sequence shown here is derived from an EMBL/GenBank/DDBJ whole genome shotgun (WGS) entry which is preliminary data.</text>
</comment>
<dbReference type="Proteomes" id="UP001150879">
    <property type="component" value="Unassembled WGS sequence"/>
</dbReference>
<evidence type="ECO:0000313" key="2">
    <source>
        <dbReference type="Proteomes" id="UP001150879"/>
    </source>
</evidence>
<organism evidence="1 2">
    <name type="scientific">Penicillium cf. griseofulvum</name>
    <dbReference type="NCBI Taxonomy" id="2972120"/>
    <lineage>
        <taxon>Eukaryota</taxon>
        <taxon>Fungi</taxon>
        <taxon>Dikarya</taxon>
        <taxon>Ascomycota</taxon>
        <taxon>Pezizomycotina</taxon>
        <taxon>Eurotiomycetes</taxon>
        <taxon>Eurotiomycetidae</taxon>
        <taxon>Eurotiales</taxon>
        <taxon>Aspergillaceae</taxon>
        <taxon>Penicillium</taxon>
    </lineage>
</organism>
<gene>
    <name evidence="1" type="ORF">N7472_010193</name>
</gene>
<reference evidence="1" key="1">
    <citation type="submission" date="2022-11" db="EMBL/GenBank/DDBJ databases">
        <authorList>
            <person name="Petersen C."/>
        </authorList>
    </citation>
    <scope>NUCLEOTIDE SEQUENCE</scope>
    <source>
        <strain evidence="1">IBT 16849</strain>
    </source>
</reference>
<evidence type="ECO:0000313" key="1">
    <source>
        <dbReference type="EMBL" id="KAJ5185353.1"/>
    </source>
</evidence>
<keyword evidence="2" id="KW-1185">Reference proteome</keyword>
<name>A0A9W9IUL6_9EURO</name>